<dbReference type="PIRSF" id="PIRSF005096">
    <property type="entry name" value="GALM"/>
    <property type="match status" value="1"/>
</dbReference>
<feature type="binding site" evidence="14">
    <location>
        <begin position="182"/>
        <end position="184"/>
    </location>
    <ligand>
        <name>beta-D-galactose</name>
        <dbReference type="ChEBI" id="CHEBI:27667"/>
    </ligand>
</feature>
<dbReference type="RefSeq" id="WP_196935248.1">
    <property type="nucleotide sequence ID" value="NZ_MU158698.1"/>
</dbReference>
<dbReference type="InterPro" id="IPR008183">
    <property type="entry name" value="Aldose_1/G6P_1-epimerase"/>
</dbReference>
<keyword evidence="9 11" id="KW-0413">Isomerase</keyword>
<keyword evidence="8" id="KW-0106">Calcium</keyword>
<dbReference type="GO" id="GO:0006006">
    <property type="term" value="P:glucose metabolic process"/>
    <property type="evidence" value="ECO:0007669"/>
    <property type="project" value="TreeGrafter"/>
</dbReference>
<evidence type="ECO:0000256" key="14">
    <source>
        <dbReference type="PIRSR" id="PIRSR005096-3"/>
    </source>
</evidence>
<dbReference type="EC" id="5.1.3.3" evidence="6 11"/>
<dbReference type="InterPro" id="IPR015443">
    <property type="entry name" value="Aldose_1-epimerase"/>
</dbReference>
<proteinExistence type="inferred from homology"/>
<name>A0A928UV57_9SPHI</name>
<comment type="caution">
    <text evidence="15">The sequence shown here is derived from an EMBL/GenBank/DDBJ whole genome shotgun (WGS) entry which is preliminary data.</text>
</comment>
<comment type="cofactor">
    <cofactor evidence="2">
        <name>Ca(2+)</name>
        <dbReference type="ChEBI" id="CHEBI:29108"/>
    </cofactor>
</comment>
<feature type="binding site" evidence="13">
    <location>
        <position position="253"/>
    </location>
    <ligand>
        <name>beta-D-galactose</name>
        <dbReference type="ChEBI" id="CHEBI:27667"/>
    </ligand>
</feature>
<sequence length="354" mass="39638">MSNYSIPDPKNFESTHQGKNTHLFILKNSRGMHVAFTDYGARIVSILVPDKNGDLRDVVLGFNSIQEYYDAKEAYHGATIGRFANRIANGKFKLGDQEFTLATNNGPNALHGGPTGFHNQVWNRRVNFENKVDFIYTSEDAEEGYPGKLTVHCSYELTEENELIIRYQATTDKPTIVNLTNHAYFNLDGEDTGSILEHLVSIPSEEYLTINEFQIPTQKTPVENTPFDFRKPKRIGESINSPDDQLTFANGYDHSFIHAQDPTQPCATAIGSASGIKLEVFTTYPGVHLYSGNFLNSIDKGKQGTAYQPNDAFCLECQFFPDSANRKDFPSCELLPNETFKAIISYKFGISLAI</sequence>
<feature type="active site" description="Proton acceptor" evidence="12">
    <location>
        <position position="316"/>
    </location>
</feature>
<organism evidence="15 16">
    <name type="scientific">Sphingobacterium hungaricum</name>
    <dbReference type="NCBI Taxonomy" id="2082723"/>
    <lineage>
        <taxon>Bacteria</taxon>
        <taxon>Pseudomonadati</taxon>
        <taxon>Bacteroidota</taxon>
        <taxon>Sphingobacteriia</taxon>
        <taxon>Sphingobacteriales</taxon>
        <taxon>Sphingobacteriaceae</taxon>
        <taxon>Sphingobacterium</taxon>
    </lineage>
</organism>
<dbReference type="PANTHER" id="PTHR10091">
    <property type="entry name" value="ALDOSE-1-EPIMERASE"/>
    <property type="match status" value="1"/>
</dbReference>
<dbReference type="Pfam" id="PF01263">
    <property type="entry name" value="Aldose_epim"/>
    <property type="match status" value="1"/>
</dbReference>
<dbReference type="Gene3D" id="2.70.98.10">
    <property type="match status" value="1"/>
</dbReference>
<keyword evidence="16" id="KW-1185">Reference proteome</keyword>
<dbReference type="EMBL" id="PRDK01000004">
    <property type="protein sequence ID" value="MBE8713302.1"/>
    <property type="molecule type" value="Genomic_DNA"/>
</dbReference>
<dbReference type="InterPro" id="IPR018052">
    <property type="entry name" value="Ald1_epimerase_CS"/>
</dbReference>
<keyword evidence="10 11" id="KW-0119">Carbohydrate metabolism</keyword>
<comment type="subunit">
    <text evidence="5">Monomer.</text>
</comment>
<evidence type="ECO:0000256" key="6">
    <source>
        <dbReference type="ARBA" id="ARBA00013185"/>
    </source>
</evidence>
<comment type="pathway">
    <text evidence="3 11">Carbohydrate metabolism; hexose metabolism.</text>
</comment>
<dbReference type="GO" id="GO:0033499">
    <property type="term" value="P:galactose catabolic process via UDP-galactose, Leloir pathway"/>
    <property type="evidence" value="ECO:0007669"/>
    <property type="project" value="TreeGrafter"/>
</dbReference>
<dbReference type="PROSITE" id="PS00545">
    <property type="entry name" value="ALDOSE_1_EPIMERASE"/>
    <property type="match status" value="1"/>
</dbReference>
<dbReference type="AlphaFoldDB" id="A0A928UV57"/>
<evidence type="ECO:0000256" key="7">
    <source>
        <dbReference type="ARBA" id="ARBA00014165"/>
    </source>
</evidence>
<dbReference type="Proteomes" id="UP000616201">
    <property type="component" value="Unassembled WGS sequence"/>
</dbReference>
<evidence type="ECO:0000256" key="3">
    <source>
        <dbReference type="ARBA" id="ARBA00005028"/>
    </source>
</evidence>
<dbReference type="PANTHER" id="PTHR10091:SF0">
    <property type="entry name" value="GALACTOSE MUTAROTASE"/>
    <property type="match status" value="1"/>
</dbReference>
<dbReference type="InterPro" id="IPR047215">
    <property type="entry name" value="Galactose_mutarotase-like"/>
</dbReference>
<gene>
    <name evidence="15" type="ORF">C4F49_06390</name>
</gene>
<dbReference type="GO" id="GO:0030246">
    <property type="term" value="F:carbohydrate binding"/>
    <property type="evidence" value="ECO:0007669"/>
    <property type="project" value="InterPro"/>
</dbReference>
<evidence type="ECO:0000256" key="4">
    <source>
        <dbReference type="ARBA" id="ARBA00006206"/>
    </source>
</evidence>
<reference evidence="15" key="1">
    <citation type="submission" date="2018-02" db="EMBL/GenBank/DDBJ databases">
        <authorList>
            <person name="Vasarhelyi B.M."/>
            <person name="Deshmukh S."/>
            <person name="Balint B."/>
            <person name="Kukolya J."/>
        </authorList>
    </citation>
    <scope>NUCLEOTIDE SEQUENCE</scope>
    <source>
        <strain evidence="15">KB22</strain>
    </source>
</reference>
<dbReference type="GO" id="GO:0004034">
    <property type="term" value="F:aldose 1-epimerase activity"/>
    <property type="evidence" value="ECO:0007669"/>
    <property type="project" value="UniProtKB-EC"/>
</dbReference>
<accession>A0A928UV57</accession>
<dbReference type="InterPro" id="IPR014718">
    <property type="entry name" value="GH-type_carb-bd"/>
</dbReference>
<dbReference type="SUPFAM" id="SSF74650">
    <property type="entry name" value="Galactose mutarotase-like"/>
    <property type="match status" value="1"/>
</dbReference>
<evidence type="ECO:0000256" key="5">
    <source>
        <dbReference type="ARBA" id="ARBA00011245"/>
    </source>
</evidence>
<feature type="binding site" evidence="14">
    <location>
        <begin position="85"/>
        <end position="86"/>
    </location>
    <ligand>
        <name>beta-D-galactose</name>
        <dbReference type="ChEBI" id="CHEBI:27667"/>
    </ligand>
</feature>
<evidence type="ECO:0000313" key="16">
    <source>
        <dbReference type="Proteomes" id="UP000616201"/>
    </source>
</evidence>
<comment type="similarity">
    <text evidence="4 11">Belongs to the aldose epimerase family.</text>
</comment>
<evidence type="ECO:0000256" key="12">
    <source>
        <dbReference type="PIRSR" id="PIRSR005096-1"/>
    </source>
</evidence>
<evidence type="ECO:0000256" key="10">
    <source>
        <dbReference type="ARBA" id="ARBA00023277"/>
    </source>
</evidence>
<evidence type="ECO:0000256" key="9">
    <source>
        <dbReference type="ARBA" id="ARBA00023235"/>
    </source>
</evidence>
<evidence type="ECO:0000256" key="13">
    <source>
        <dbReference type="PIRSR" id="PIRSR005096-2"/>
    </source>
</evidence>
<dbReference type="CDD" id="cd09019">
    <property type="entry name" value="galactose_mutarotase_like"/>
    <property type="match status" value="1"/>
</dbReference>
<evidence type="ECO:0000313" key="15">
    <source>
        <dbReference type="EMBL" id="MBE8713302.1"/>
    </source>
</evidence>
<dbReference type="InterPro" id="IPR011013">
    <property type="entry name" value="Gal_mutarotase_sf_dom"/>
</dbReference>
<protein>
    <recommendedName>
        <fullName evidence="7 11">Aldose 1-epimerase</fullName>
        <ecNumber evidence="6 11">5.1.3.3</ecNumber>
    </recommendedName>
</protein>
<evidence type="ECO:0000256" key="2">
    <source>
        <dbReference type="ARBA" id="ARBA00001913"/>
    </source>
</evidence>
<dbReference type="NCBIfam" id="NF008277">
    <property type="entry name" value="PRK11055.1"/>
    <property type="match status" value="1"/>
</dbReference>
<evidence type="ECO:0000256" key="8">
    <source>
        <dbReference type="ARBA" id="ARBA00022837"/>
    </source>
</evidence>
<evidence type="ECO:0000256" key="11">
    <source>
        <dbReference type="PIRNR" id="PIRNR005096"/>
    </source>
</evidence>
<evidence type="ECO:0000256" key="1">
    <source>
        <dbReference type="ARBA" id="ARBA00001614"/>
    </source>
</evidence>
<comment type="catalytic activity">
    <reaction evidence="1 11">
        <text>alpha-D-glucose = beta-D-glucose</text>
        <dbReference type="Rhea" id="RHEA:10264"/>
        <dbReference type="ChEBI" id="CHEBI:15903"/>
        <dbReference type="ChEBI" id="CHEBI:17925"/>
        <dbReference type="EC" id="5.1.3.3"/>
    </reaction>
</comment>
<feature type="active site" description="Proton donor" evidence="12">
    <location>
        <position position="182"/>
    </location>
</feature>